<protein>
    <recommendedName>
        <fullName evidence="2">DUF8204 domain-containing protein</fullName>
    </recommendedName>
</protein>
<feature type="domain" description="DUF8204" evidence="2">
    <location>
        <begin position="32"/>
        <end position="122"/>
    </location>
</feature>
<comment type="caution">
    <text evidence="3">The sequence shown here is derived from an EMBL/GenBank/DDBJ whole genome shotgun (WGS) entry which is preliminary data.</text>
</comment>
<organism evidence="3 4">
    <name type="scientific">Acacia crassicarpa</name>
    <name type="common">northern wattle</name>
    <dbReference type="NCBI Taxonomy" id="499986"/>
    <lineage>
        <taxon>Eukaryota</taxon>
        <taxon>Viridiplantae</taxon>
        <taxon>Streptophyta</taxon>
        <taxon>Embryophyta</taxon>
        <taxon>Tracheophyta</taxon>
        <taxon>Spermatophyta</taxon>
        <taxon>Magnoliopsida</taxon>
        <taxon>eudicotyledons</taxon>
        <taxon>Gunneridae</taxon>
        <taxon>Pentapetalae</taxon>
        <taxon>rosids</taxon>
        <taxon>fabids</taxon>
        <taxon>Fabales</taxon>
        <taxon>Fabaceae</taxon>
        <taxon>Caesalpinioideae</taxon>
        <taxon>mimosoid clade</taxon>
        <taxon>Acacieae</taxon>
        <taxon>Acacia</taxon>
    </lineage>
</organism>
<gene>
    <name evidence="3" type="ORF">QN277_005002</name>
</gene>
<feature type="region of interest" description="Disordered" evidence="1">
    <location>
        <begin position="1"/>
        <end position="35"/>
    </location>
</feature>
<accession>A0AAE1MB17</accession>
<name>A0AAE1MB17_9FABA</name>
<reference evidence="3" key="1">
    <citation type="submission" date="2023-10" db="EMBL/GenBank/DDBJ databases">
        <title>Chromosome-level genome of the transformable northern wattle, Acacia crassicarpa.</title>
        <authorList>
            <person name="Massaro I."/>
            <person name="Sinha N.R."/>
            <person name="Poethig S."/>
            <person name="Leichty A.R."/>
        </authorList>
    </citation>
    <scope>NUCLEOTIDE SEQUENCE</scope>
    <source>
        <strain evidence="3">Acra3RX</strain>
        <tissue evidence="3">Leaf</tissue>
    </source>
</reference>
<feature type="compositionally biased region" description="Basic and acidic residues" evidence="1">
    <location>
        <begin position="1"/>
        <end position="15"/>
    </location>
</feature>
<sequence>MEVNNRDEGEGDQTRDPFPNRNPGSPQTRGFKGKSCKGCLYYSSVHKSKSKNPTCVGFSRTLQQVPSSVVGETELEATKKGRSLTDFKYACVGYSVYLDNKNSSADQHDKTAMLPFCLGLEVVLDKVPSSAAAGHVPPAAQKNDESENAQSLPEPQPQPQLQPRRYKPPSPTKEEYFNRFLRNADLVASGVARNLYRVGNYVKDTVDDILYPYRRRPK</sequence>
<dbReference type="InterPro" id="IPR058517">
    <property type="entry name" value="DUF8204"/>
</dbReference>
<dbReference type="PANTHER" id="PTHR34566:SF2">
    <property type="entry name" value="ALTERED INHERITANCE OF MITOCHONDRIA PROTEIN"/>
    <property type="match status" value="1"/>
</dbReference>
<dbReference type="AlphaFoldDB" id="A0AAE1MB17"/>
<dbReference type="EMBL" id="JAWXYG010000011">
    <property type="protein sequence ID" value="KAK4258564.1"/>
    <property type="molecule type" value="Genomic_DNA"/>
</dbReference>
<dbReference type="PANTHER" id="PTHR34566">
    <property type="entry name" value="ALTERED INHERITANCE OF MITOCHONDRIA PROTEIN"/>
    <property type="match status" value="1"/>
</dbReference>
<evidence type="ECO:0000313" key="4">
    <source>
        <dbReference type="Proteomes" id="UP001293593"/>
    </source>
</evidence>
<keyword evidence="4" id="KW-1185">Reference proteome</keyword>
<feature type="region of interest" description="Disordered" evidence="1">
    <location>
        <begin position="132"/>
        <end position="173"/>
    </location>
</feature>
<proteinExistence type="predicted"/>
<dbReference type="Proteomes" id="UP001293593">
    <property type="component" value="Unassembled WGS sequence"/>
</dbReference>
<evidence type="ECO:0000259" key="2">
    <source>
        <dbReference type="Pfam" id="PF26631"/>
    </source>
</evidence>
<evidence type="ECO:0000256" key="1">
    <source>
        <dbReference type="SAM" id="MobiDB-lite"/>
    </source>
</evidence>
<evidence type="ECO:0000313" key="3">
    <source>
        <dbReference type="EMBL" id="KAK4258564.1"/>
    </source>
</evidence>
<dbReference type="Pfam" id="PF26631">
    <property type="entry name" value="DUF8204"/>
    <property type="match status" value="1"/>
</dbReference>